<accession>A0ABU4HW66</accession>
<reference evidence="2 3" key="2">
    <citation type="submission" date="2023-10" db="EMBL/GenBank/DDBJ databases">
        <authorList>
            <person name="Han X.F."/>
        </authorList>
    </citation>
    <scope>NUCLEOTIDE SEQUENCE [LARGE SCALE GENOMIC DNA]</scope>
    <source>
        <strain evidence="2 3">KCTC 39840</strain>
    </source>
</reference>
<protein>
    <recommendedName>
        <fullName evidence="4">Twin-arginine translocation signal domain-containing protein</fullName>
    </recommendedName>
</protein>
<evidence type="ECO:0000313" key="2">
    <source>
        <dbReference type="EMBL" id="MDW5597571.1"/>
    </source>
</evidence>
<organism evidence="2 3">
    <name type="scientific">Conexibacter stalactiti</name>
    <dbReference type="NCBI Taxonomy" id="1940611"/>
    <lineage>
        <taxon>Bacteria</taxon>
        <taxon>Bacillati</taxon>
        <taxon>Actinomycetota</taxon>
        <taxon>Thermoleophilia</taxon>
        <taxon>Solirubrobacterales</taxon>
        <taxon>Conexibacteraceae</taxon>
        <taxon>Conexibacter</taxon>
    </lineage>
</organism>
<feature type="compositionally biased region" description="Basic and acidic residues" evidence="1">
    <location>
        <begin position="1"/>
        <end position="12"/>
    </location>
</feature>
<feature type="region of interest" description="Disordered" evidence="1">
    <location>
        <begin position="1"/>
        <end position="46"/>
    </location>
</feature>
<reference evidence="3" key="1">
    <citation type="submission" date="2023-07" db="EMBL/GenBank/DDBJ databases">
        <title>Conexibacter stalactiti sp. nov., isolated from stalactites in a lava cave and emended description of the genus Conexibacter.</title>
        <authorList>
            <person name="Lee S.D."/>
        </authorList>
    </citation>
    <scope>NUCLEOTIDE SEQUENCE [LARGE SCALE GENOMIC DNA]</scope>
    <source>
        <strain evidence="3">KCTC 39840</strain>
    </source>
</reference>
<dbReference type="PROSITE" id="PS51318">
    <property type="entry name" value="TAT"/>
    <property type="match status" value="1"/>
</dbReference>
<proteinExistence type="predicted"/>
<dbReference type="Proteomes" id="UP001284601">
    <property type="component" value="Unassembled WGS sequence"/>
</dbReference>
<name>A0ABU4HW66_9ACTN</name>
<dbReference type="EMBL" id="JAWSTH010000094">
    <property type="protein sequence ID" value="MDW5597571.1"/>
    <property type="molecule type" value="Genomic_DNA"/>
</dbReference>
<evidence type="ECO:0000313" key="3">
    <source>
        <dbReference type="Proteomes" id="UP001284601"/>
    </source>
</evidence>
<keyword evidence="3" id="KW-1185">Reference proteome</keyword>
<dbReference type="RefSeq" id="WP_318600037.1">
    <property type="nucleotide sequence ID" value="NZ_JAWSTH010000094.1"/>
</dbReference>
<evidence type="ECO:0000256" key="1">
    <source>
        <dbReference type="SAM" id="MobiDB-lite"/>
    </source>
</evidence>
<feature type="region of interest" description="Disordered" evidence="1">
    <location>
        <begin position="111"/>
        <end position="148"/>
    </location>
</feature>
<gene>
    <name evidence="2" type="ORF">R7226_24690</name>
</gene>
<sequence length="220" mass="23866">MAERGRRRRDEAASDGGTAGAAERTESDGVTAGASDRLSDRVAAGSSRRGFLARTGAWLVAAAGGGTLAAGTEDAEAFHFCGHIYTTASCPHPTGLPRIDLRGFPLRASDGKPVDDLGRPIDRDGRPLDERGRRLRDPDGRPLPAAPRSRVCQDAIPDRYGIPVRVDGSWYRCCGGKVRRLVDCCSTHRRRINGDAALRGYCYADRRVFCVMYFQTQVPC</sequence>
<dbReference type="InterPro" id="IPR006311">
    <property type="entry name" value="TAT_signal"/>
</dbReference>
<evidence type="ECO:0008006" key="4">
    <source>
        <dbReference type="Google" id="ProtNLM"/>
    </source>
</evidence>
<comment type="caution">
    <text evidence="2">The sequence shown here is derived from an EMBL/GenBank/DDBJ whole genome shotgun (WGS) entry which is preliminary data.</text>
</comment>
<feature type="compositionally biased region" description="Basic and acidic residues" evidence="1">
    <location>
        <begin position="111"/>
        <end position="140"/>
    </location>
</feature>